<organism evidence="5 6">
    <name type="scientific">Lacrimispora celerecrescens</name>
    <dbReference type="NCBI Taxonomy" id="29354"/>
    <lineage>
        <taxon>Bacteria</taxon>
        <taxon>Bacillati</taxon>
        <taxon>Bacillota</taxon>
        <taxon>Clostridia</taxon>
        <taxon>Lachnospirales</taxon>
        <taxon>Lachnospiraceae</taxon>
        <taxon>Lacrimispora</taxon>
    </lineage>
</organism>
<dbReference type="EMBL" id="JPME01000015">
    <property type="protein sequence ID" value="KEZ89599.1"/>
    <property type="molecule type" value="Genomic_DNA"/>
</dbReference>
<gene>
    <name evidence="5" type="ORF">IO98_12925</name>
</gene>
<sequence>MRTVYTDLNIKITINDTTFLVLNIVFERFLRSMPRHSHGNNSYEIHYIPYGHGTVYIDDRVYDITPNTLYMTGPHVEHEQIPIKNDPMTEYCIYFKLQNSGAGNLGTETVAYKFQNTHFWFGQDTQELYPLMQQIFFELEHRYTGYMIQVETLLQQCVVKIVRNYENRRQSKVHFSPSNLVDSKYIIVEESFLYEYETLTLESLAERLGLSIRQTERFLKEYYGKTFLQKKTEAKMSMAKIYLNDAGLNISEIADRLNYSSVQHFSYAFKQYYGISASIYRKTSQ</sequence>
<dbReference type="Gene3D" id="2.60.120.10">
    <property type="entry name" value="Jelly Rolls"/>
    <property type="match status" value="1"/>
</dbReference>
<evidence type="ECO:0000256" key="3">
    <source>
        <dbReference type="ARBA" id="ARBA00023163"/>
    </source>
</evidence>
<accession>A0A084JKW5</accession>
<dbReference type="InterPro" id="IPR018060">
    <property type="entry name" value="HTH_AraC"/>
</dbReference>
<dbReference type="InterPro" id="IPR014710">
    <property type="entry name" value="RmlC-like_jellyroll"/>
</dbReference>
<dbReference type="Pfam" id="PF02311">
    <property type="entry name" value="AraC_binding"/>
    <property type="match status" value="1"/>
</dbReference>
<dbReference type="SMART" id="SM00342">
    <property type="entry name" value="HTH_ARAC"/>
    <property type="match status" value="1"/>
</dbReference>
<dbReference type="PROSITE" id="PS01124">
    <property type="entry name" value="HTH_ARAC_FAMILY_2"/>
    <property type="match status" value="1"/>
</dbReference>
<keyword evidence="2" id="KW-0238">DNA-binding</keyword>
<dbReference type="InterPro" id="IPR037923">
    <property type="entry name" value="HTH-like"/>
</dbReference>
<dbReference type="OrthoDB" id="2329780at2"/>
<name>A0A084JKW5_9FIRM</name>
<dbReference type="Gene3D" id="1.10.10.60">
    <property type="entry name" value="Homeodomain-like"/>
    <property type="match status" value="1"/>
</dbReference>
<evidence type="ECO:0000259" key="4">
    <source>
        <dbReference type="PROSITE" id="PS01124"/>
    </source>
</evidence>
<dbReference type="PANTHER" id="PTHR43280:SF2">
    <property type="entry name" value="HTH-TYPE TRANSCRIPTIONAL REGULATOR EXSA"/>
    <property type="match status" value="1"/>
</dbReference>
<keyword evidence="1" id="KW-0805">Transcription regulation</keyword>
<reference evidence="5 6" key="1">
    <citation type="submission" date="2014-07" db="EMBL/GenBank/DDBJ databases">
        <title>Draft genome of Clostridium celerecrescens 152B isolated from sediments associated with methane hydrate from Krishna Godavari basin.</title>
        <authorList>
            <person name="Honkalas V.S."/>
            <person name="Dabir A.P."/>
            <person name="Arora P."/>
            <person name="Dhakephalkar P.K."/>
        </authorList>
    </citation>
    <scope>NUCLEOTIDE SEQUENCE [LARGE SCALE GENOMIC DNA]</scope>
    <source>
        <strain evidence="5 6">152B</strain>
    </source>
</reference>
<keyword evidence="3" id="KW-0804">Transcription</keyword>
<keyword evidence="6" id="KW-1185">Reference proteome</keyword>
<comment type="caution">
    <text evidence="5">The sequence shown here is derived from an EMBL/GenBank/DDBJ whole genome shotgun (WGS) entry which is preliminary data.</text>
</comment>
<dbReference type="InterPro" id="IPR003313">
    <property type="entry name" value="AraC-bd"/>
</dbReference>
<feature type="domain" description="HTH araC/xylS-type" evidence="4">
    <location>
        <begin position="182"/>
        <end position="283"/>
    </location>
</feature>
<dbReference type="PANTHER" id="PTHR43280">
    <property type="entry name" value="ARAC-FAMILY TRANSCRIPTIONAL REGULATOR"/>
    <property type="match status" value="1"/>
</dbReference>
<dbReference type="PROSITE" id="PS00041">
    <property type="entry name" value="HTH_ARAC_FAMILY_1"/>
    <property type="match status" value="1"/>
</dbReference>
<proteinExistence type="predicted"/>
<evidence type="ECO:0000256" key="2">
    <source>
        <dbReference type="ARBA" id="ARBA00023125"/>
    </source>
</evidence>
<dbReference type="AlphaFoldDB" id="A0A084JKW5"/>
<dbReference type="RefSeq" id="WP_038281553.1">
    <property type="nucleotide sequence ID" value="NZ_JPME01000015.1"/>
</dbReference>
<dbReference type="Pfam" id="PF12833">
    <property type="entry name" value="HTH_18"/>
    <property type="match status" value="1"/>
</dbReference>
<evidence type="ECO:0000313" key="5">
    <source>
        <dbReference type="EMBL" id="KEZ89599.1"/>
    </source>
</evidence>
<dbReference type="GO" id="GO:0003700">
    <property type="term" value="F:DNA-binding transcription factor activity"/>
    <property type="evidence" value="ECO:0007669"/>
    <property type="project" value="InterPro"/>
</dbReference>
<evidence type="ECO:0000313" key="6">
    <source>
        <dbReference type="Proteomes" id="UP000028525"/>
    </source>
</evidence>
<dbReference type="InterPro" id="IPR009057">
    <property type="entry name" value="Homeodomain-like_sf"/>
</dbReference>
<dbReference type="SMR" id="A0A084JKW5"/>
<dbReference type="SUPFAM" id="SSF51215">
    <property type="entry name" value="Regulatory protein AraC"/>
    <property type="match status" value="1"/>
</dbReference>
<dbReference type="STRING" id="29354.IO98_12925"/>
<dbReference type="GO" id="GO:0043565">
    <property type="term" value="F:sequence-specific DNA binding"/>
    <property type="evidence" value="ECO:0007669"/>
    <property type="project" value="InterPro"/>
</dbReference>
<dbReference type="SUPFAM" id="SSF46689">
    <property type="entry name" value="Homeodomain-like"/>
    <property type="match status" value="1"/>
</dbReference>
<protein>
    <submittedName>
        <fullName evidence="5">Alfa-amylase</fullName>
    </submittedName>
</protein>
<evidence type="ECO:0000256" key="1">
    <source>
        <dbReference type="ARBA" id="ARBA00023015"/>
    </source>
</evidence>
<dbReference type="Proteomes" id="UP000028525">
    <property type="component" value="Unassembled WGS sequence"/>
</dbReference>
<dbReference type="InterPro" id="IPR018062">
    <property type="entry name" value="HTH_AraC-typ_CS"/>
</dbReference>